<dbReference type="InterPro" id="IPR036388">
    <property type="entry name" value="WH-like_DNA-bd_sf"/>
</dbReference>
<keyword evidence="3" id="KW-1185">Reference proteome</keyword>
<dbReference type="InterPro" id="IPR052509">
    <property type="entry name" value="Metal_resp_DNA-bind_regulator"/>
</dbReference>
<dbReference type="Gene3D" id="1.10.10.10">
    <property type="entry name" value="Winged helix-like DNA-binding domain superfamily/Winged helix DNA-binding domain"/>
    <property type="match status" value="1"/>
</dbReference>
<accession>A0A919PS46</accession>
<dbReference type="RefSeq" id="WP_203850061.1">
    <property type="nucleotide sequence ID" value="NZ_BAAAVW010000030.1"/>
</dbReference>
<evidence type="ECO:0000259" key="1">
    <source>
        <dbReference type="Pfam" id="PF03551"/>
    </source>
</evidence>
<organism evidence="2 3">
    <name type="scientific">Dactylosporangium siamense</name>
    <dbReference type="NCBI Taxonomy" id="685454"/>
    <lineage>
        <taxon>Bacteria</taxon>
        <taxon>Bacillati</taxon>
        <taxon>Actinomycetota</taxon>
        <taxon>Actinomycetes</taxon>
        <taxon>Micromonosporales</taxon>
        <taxon>Micromonosporaceae</taxon>
        <taxon>Dactylosporangium</taxon>
    </lineage>
</organism>
<gene>
    <name evidence="2" type="ORF">Dsi01nite_063920</name>
</gene>
<dbReference type="EMBL" id="BONQ01000102">
    <property type="protein sequence ID" value="GIG48351.1"/>
    <property type="molecule type" value="Genomic_DNA"/>
</dbReference>
<protein>
    <submittedName>
        <fullName evidence="2">PadR family transcriptional regulator</fullName>
    </submittedName>
</protein>
<evidence type="ECO:0000313" key="2">
    <source>
        <dbReference type="EMBL" id="GIG48351.1"/>
    </source>
</evidence>
<sequence length="208" mass="23664">MAKRRKVGNLLGLQLLAMLVERPMHPYEMATELRGRGKEQDLKIQWGSLYTVVQNLEKHGFIEAAETTREGRRPERTVYQLTQAGHEEALDWLREIVGVPEREFPRLKTALSVLGVLPPDEVIDLIGQRIAVLDRRLAGDRADLARTQDVVPRIFLIETEYSIALEQAEVDWLRGLLAELRAGTLPGMAAWRNYHDTGELDVEAFMDP</sequence>
<dbReference type="InterPro" id="IPR005149">
    <property type="entry name" value="Tscrpt_reg_PadR_N"/>
</dbReference>
<dbReference type="AlphaFoldDB" id="A0A919PS46"/>
<dbReference type="Proteomes" id="UP000660611">
    <property type="component" value="Unassembled WGS sequence"/>
</dbReference>
<dbReference type="PANTHER" id="PTHR33169:SF27">
    <property type="entry name" value="TRANSCRIPTIONAL REGULATOR PADR FAMILY PROTEIN"/>
    <property type="match status" value="1"/>
</dbReference>
<comment type="caution">
    <text evidence="2">The sequence shown here is derived from an EMBL/GenBank/DDBJ whole genome shotgun (WGS) entry which is preliminary data.</text>
</comment>
<feature type="domain" description="Transcription regulator PadR N-terminal" evidence="1">
    <location>
        <begin position="15"/>
        <end position="88"/>
    </location>
</feature>
<dbReference type="PANTHER" id="PTHR33169">
    <property type="entry name" value="PADR-FAMILY TRANSCRIPTIONAL REGULATOR"/>
    <property type="match status" value="1"/>
</dbReference>
<name>A0A919PS46_9ACTN</name>
<dbReference type="InterPro" id="IPR036390">
    <property type="entry name" value="WH_DNA-bd_sf"/>
</dbReference>
<evidence type="ECO:0000313" key="3">
    <source>
        <dbReference type="Proteomes" id="UP000660611"/>
    </source>
</evidence>
<dbReference type="Pfam" id="PF03551">
    <property type="entry name" value="PadR"/>
    <property type="match status" value="1"/>
</dbReference>
<proteinExistence type="predicted"/>
<dbReference type="SUPFAM" id="SSF46785">
    <property type="entry name" value="Winged helix' DNA-binding domain"/>
    <property type="match status" value="1"/>
</dbReference>
<reference evidence="2" key="1">
    <citation type="submission" date="2021-01" db="EMBL/GenBank/DDBJ databases">
        <title>Whole genome shotgun sequence of Dactylosporangium siamense NBRC 106093.</title>
        <authorList>
            <person name="Komaki H."/>
            <person name="Tamura T."/>
        </authorList>
    </citation>
    <scope>NUCLEOTIDE SEQUENCE</scope>
    <source>
        <strain evidence="2">NBRC 106093</strain>
    </source>
</reference>